<accession>A0A4Y6UW58</accession>
<evidence type="ECO:0000313" key="3">
    <source>
        <dbReference type="Proteomes" id="UP000316968"/>
    </source>
</evidence>
<evidence type="ECO:0000313" key="2">
    <source>
        <dbReference type="EMBL" id="QDH20860.1"/>
    </source>
</evidence>
<sequence length="295" mass="33256">MNGFPNPSATLRRLLSPRLDTCLACGRPALLGASLPLLCRRCAALVPWITEPRCLVCGRAQGCPDCLRPDAARRAFTLNRSAALYDKTMREWIAAYKYGGQELFAEPFSLMLEQAYRRMRSELSARSEADSAHADRTVIEKRLLSRFRHAFRSDAWSADCVTWVPVSAERLEERGFNQAERMARRLAKHMRLPAHELLARTRHTGKQSFKTRAQRLHNLNGAFCPAPNLDPRIFKEWDLIGRTKQPGGSFPIRILLIDDIYTTGTTAAVCASALQRLEERSGRPVSVYSLTLARS</sequence>
<reference evidence="2 3" key="1">
    <citation type="submission" date="2019-06" db="EMBL/GenBank/DDBJ databases">
        <title>Saccharibacillus brassicae sp. nov., an endophytic bacterium isolated from Chinese cabbage seeds (Brassica pekinensis).</title>
        <authorList>
            <person name="Jiang L."/>
            <person name="Lee J."/>
            <person name="Kim S.W."/>
        </authorList>
    </citation>
    <scope>NUCLEOTIDE SEQUENCE [LARGE SCALE GENOMIC DNA]</scope>
    <source>
        <strain evidence="3">KCTC 43072 / ATSA2</strain>
    </source>
</reference>
<dbReference type="InterPro" id="IPR000836">
    <property type="entry name" value="PRTase_dom"/>
</dbReference>
<dbReference type="Proteomes" id="UP000316968">
    <property type="component" value="Chromosome"/>
</dbReference>
<dbReference type="OrthoDB" id="9779910at2"/>
<dbReference type="CDD" id="cd06223">
    <property type="entry name" value="PRTases_typeI"/>
    <property type="match status" value="1"/>
</dbReference>
<keyword evidence="3" id="KW-1185">Reference proteome</keyword>
<evidence type="ECO:0000256" key="1">
    <source>
        <dbReference type="ARBA" id="ARBA00008007"/>
    </source>
</evidence>
<dbReference type="InterPro" id="IPR029057">
    <property type="entry name" value="PRTase-like"/>
</dbReference>
<organism evidence="2 3">
    <name type="scientific">Saccharibacillus brassicae</name>
    <dbReference type="NCBI Taxonomy" id="2583377"/>
    <lineage>
        <taxon>Bacteria</taxon>
        <taxon>Bacillati</taxon>
        <taxon>Bacillota</taxon>
        <taxon>Bacilli</taxon>
        <taxon>Bacillales</taxon>
        <taxon>Paenibacillaceae</taxon>
        <taxon>Saccharibacillus</taxon>
    </lineage>
</organism>
<dbReference type="Gene3D" id="3.40.50.2020">
    <property type="match status" value="1"/>
</dbReference>
<dbReference type="EMBL" id="CP041217">
    <property type="protein sequence ID" value="QDH20860.1"/>
    <property type="molecule type" value="Genomic_DNA"/>
</dbReference>
<name>A0A4Y6UW58_SACBS</name>
<protein>
    <submittedName>
        <fullName evidence="2">ComF family protein</fullName>
    </submittedName>
</protein>
<dbReference type="InterPro" id="IPR051910">
    <property type="entry name" value="ComF/GntX_DNA_util-trans"/>
</dbReference>
<dbReference type="PANTHER" id="PTHR47505:SF1">
    <property type="entry name" value="DNA UTILIZATION PROTEIN YHGH"/>
    <property type="match status" value="1"/>
</dbReference>
<proteinExistence type="inferred from homology"/>
<gene>
    <name evidence="2" type="ORF">FFV09_08355</name>
</gene>
<dbReference type="KEGG" id="saca:FFV09_08355"/>
<dbReference type="RefSeq" id="WP_141447409.1">
    <property type="nucleotide sequence ID" value="NZ_CP041217.1"/>
</dbReference>
<dbReference type="AlphaFoldDB" id="A0A4Y6UW58"/>
<dbReference type="PANTHER" id="PTHR47505">
    <property type="entry name" value="DNA UTILIZATION PROTEIN YHGH"/>
    <property type="match status" value="1"/>
</dbReference>
<comment type="similarity">
    <text evidence="1">Belongs to the ComF/GntX family.</text>
</comment>
<dbReference type="SUPFAM" id="SSF53271">
    <property type="entry name" value="PRTase-like"/>
    <property type="match status" value="1"/>
</dbReference>